<feature type="compositionally biased region" description="Basic and acidic residues" evidence="2">
    <location>
        <begin position="119"/>
        <end position="142"/>
    </location>
</feature>
<dbReference type="AlphaFoldDB" id="A0A0C9UV03"/>
<protein>
    <recommendedName>
        <fullName evidence="3">DNA replication factor RFC1 C-terminal domain-containing protein</fullName>
    </recommendedName>
</protein>
<dbReference type="GO" id="GO:0003677">
    <property type="term" value="F:DNA binding"/>
    <property type="evidence" value="ECO:0007669"/>
    <property type="project" value="TreeGrafter"/>
</dbReference>
<dbReference type="Proteomes" id="UP000054279">
    <property type="component" value="Unassembled WGS sequence"/>
</dbReference>
<evidence type="ECO:0000313" key="4">
    <source>
        <dbReference type="EMBL" id="KIJ38684.1"/>
    </source>
</evidence>
<proteinExistence type="predicted"/>
<dbReference type="PANTHER" id="PTHR23389">
    <property type="entry name" value="CHROMOSOME TRANSMISSION FIDELITY FACTOR 18"/>
    <property type="match status" value="1"/>
</dbReference>
<organism evidence="4 5">
    <name type="scientific">Sphaerobolus stellatus (strain SS14)</name>
    <dbReference type="NCBI Taxonomy" id="990650"/>
    <lineage>
        <taxon>Eukaryota</taxon>
        <taxon>Fungi</taxon>
        <taxon>Dikarya</taxon>
        <taxon>Basidiomycota</taxon>
        <taxon>Agaricomycotina</taxon>
        <taxon>Agaricomycetes</taxon>
        <taxon>Phallomycetidae</taxon>
        <taxon>Geastrales</taxon>
        <taxon>Sphaerobolaceae</taxon>
        <taxon>Sphaerobolus</taxon>
    </lineage>
</organism>
<feature type="region of interest" description="Disordered" evidence="2">
    <location>
        <begin position="117"/>
        <end position="166"/>
    </location>
</feature>
<dbReference type="EMBL" id="KN837158">
    <property type="protein sequence ID" value="KIJ38684.1"/>
    <property type="molecule type" value="Genomic_DNA"/>
</dbReference>
<dbReference type="GO" id="GO:0003689">
    <property type="term" value="F:DNA clamp loader activity"/>
    <property type="evidence" value="ECO:0007669"/>
    <property type="project" value="InterPro"/>
</dbReference>
<dbReference type="GO" id="GO:0005634">
    <property type="term" value="C:nucleus"/>
    <property type="evidence" value="ECO:0007669"/>
    <property type="project" value="TreeGrafter"/>
</dbReference>
<dbReference type="HOGENOM" id="CLU_1603809_0_0_1"/>
<keyword evidence="1" id="KW-0235">DNA replication</keyword>
<feature type="domain" description="DNA replication factor RFC1 C-terminal" evidence="3">
    <location>
        <begin position="1"/>
        <end position="86"/>
    </location>
</feature>
<name>A0A0C9UV03_SPHS4</name>
<dbReference type="OrthoDB" id="446168at2759"/>
<evidence type="ECO:0000256" key="1">
    <source>
        <dbReference type="ARBA" id="ARBA00022705"/>
    </source>
</evidence>
<gene>
    <name evidence="4" type="ORF">M422DRAFT_258556</name>
</gene>
<sequence>MRLRVSGDKTEIRTSYIPALHFPLVQPLVDNGSSAVDEVIEYMDEYYLSKDDWDTIVELGVGDSKDEKILKGISTATKTAFTKKYNAMDHPIAFHKSTDLGKIPKKLAGTEAPDLEEAYEAKEEKQPAKKSKDPAGLDDKLLKVHTTKGKVKVSTTSKAKTKTSKK</sequence>
<reference evidence="4 5" key="1">
    <citation type="submission" date="2014-06" db="EMBL/GenBank/DDBJ databases">
        <title>Evolutionary Origins and Diversification of the Mycorrhizal Mutualists.</title>
        <authorList>
            <consortium name="DOE Joint Genome Institute"/>
            <consortium name="Mycorrhizal Genomics Consortium"/>
            <person name="Kohler A."/>
            <person name="Kuo A."/>
            <person name="Nagy L.G."/>
            <person name="Floudas D."/>
            <person name="Copeland A."/>
            <person name="Barry K.W."/>
            <person name="Cichocki N."/>
            <person name="Veneault-Fourrey C."/>
            <person name="LaButti K."/>
            <person name="Lindquist E.A."/>
            <person name="Lipzen A."/>
            <person name="Lundell T."/>
            <person name="Morin E."/>
            <person name="Murat C."/>
            <person name="Riley R."/>
            <person name="Ohm R."/>
            <person name="Sun H."/>
            <person name="Tunlid A."/>
            <person name="Henrissat B."/>
            <person name="Grigoriev I.V."/>
            <person name="Hibbett D.S."/>
            <person name="Martin F."/>
        </authorList>
    </citation>
    <scope>NUCLEOTIDE SEQUENCE [LARGE SCALE GENOMIC DNA]</scope>
    <source>
        <strain evidence="4 5">SS14</strain>
    </source>
</reference>
<dbReference type="GO" id="GO:0006260">
    <property type="term" value="P:DNA replication"/>
    <property type="evidence" value="ECO:0007669"/>
    <property type="project" value="UniProtKB-KW"/>
</dbReference>
<evidence type="ECO:0000259" key="3">
    <source>
        <dbReference type="Pfam" id="PF08519"/>
    </source>
</evidence>
<dbReference type="PANTHER" id="PTHR23389:SF6">
    <property type="entry name" value="REPLICATION FACTOR C SUBUNIT 1"/>
    <property type="match status" value="1"/>
</dbReference>
<evidence type="ECO:0000256" key="2">
    <source>
        <dbReference type="SAM" id="MobiDB-lite"/>
    </source>
</evidence>
<dbReference type="InterPro" id="IPR013725">
    <property type="entry name" value="DNA_replication_fac_RFC1_C"/>
</dbReference>
<evidence type="ECO:0000313" key="5">
    <source>
        <dbReference type="Proteomes" id="UP000054279"/>
    </source>
</evidence>
<dbReference type="Pfam" id="PF08519">
    <property type="entry name" value="RFC1"/>
    <property type="match status" value="1"/>
</dbReference>
<accession>A0A0C9UV03</accession>
<keyword evidence="5" id="KW-1185">Reference proteome</keyword>
<dbReference type="GO" id="GO:0005663">
    <property type="term" value="C:DNA replication factor C complex"/>
    <property type="evidence" value="ECO:0007669"/>
    <property type="project" value="InterPro"/>
</dbReference>
<dbReference type="GO" id="GO:0005524">
    <property type="term" value="F:ATP binding"/>
    <property type="evidence" value="ECO:0007669"/>
    <property type="project" value="InterPro"/>
</dbReference>